<dbReference type="EMBL" id="VYKJ01000007">
    <property type="protein sequence ID" value="KAA8999005.1"/>
    <property type="molecule type" value="Genomic_DNA"/>
</dbReference>
<accession>A0A5J5FY16</accession>
<protein>
    <submittedName>
        <fullName evidence="1">Uncharacterized protein</fullName>
    </submittedName>
</protein>
<evidence type="ECO:0000313" key="1">
    <source>
        <dbReference type="EMBL" id="KAA8999005.1"/>
    </source>
</evidence>
<keyword evidence="2" id="KW-1185">Reference proteome</keyword>
<evidence type="ECO:0000313" key="2">
    <source>
        <dbReference type="Proteomes" id="UP000335415"/>
    </source>
</evidence>
<dbReference type="AlphaFoldDB" id="A0A5J5FY16"/>
<name>A0A5J5FY16_9GAMM</name>
<sequence>MFQAAYARGYGTLYADLYRPRSLTAELVWPGHRWQRNEELRHCDDVREGQFHVAFGDPGYSLYT</sequence>
<dbReference type="RefSeq" id="WP_150435803.1">
    <property type="nucleotide sequence ID" value="NZ_VYKJ01000007.1"/>
</dbReference>
<proteinExistence type="predicted"/>
<reference evidence="1 2" key="1">
    <citation type="submission" date="2019-09" db="EMBL/GenBank/DDBJ databases">
        <authorList>
            <person name="Li Y."/>
        </authorList>
    </citation>
    <scope>NUCLEOTIDE SEQUENCE [LARGE SCALE GENOMIC DNA]</scope>
    <source>
        <strain evidence="1 2">L3-3HA</strain>
    </source>
</reference>
<organism evidence="1 2">
    <name type="scientific">Affinibrenneria salicis</name>
    <dbReference type="NCBI Taxonomy" id="2590031"/>
    <lineage>
        <taxon>Bacteria</taxon>
        <taxon>Pseudomonadati</taxon>
        <taxon>Pseudomonadota</taxon>
        <taxon>Gammaproteobacteria</taxon>
        <taxon>Enterobacterales</taxon>
        <taxon>Pectobacteriaceae</taxon>
        <taxon>Affinibrenneria</taxon>
    </lineage>
</organism>
<comment type="caution">
    <text evidence="1">The sequence shown here is derived from an EMBL/GenBank/DDBJ whole genome shotgun (WGS) entry which is preliminary data.</text>
</comment>
<dbReference type="OrthoDB" id="8617387at2"/>
<gene>
    <name evidence="1" type="ORF">FJU30_15130</name>
</gene>
<dbReference type="Proteomes" id="UP000335415">
    <property type="component" value="Unassembled WGS sequence"/>
</dbReference>